<sequence length="128" mass="14484">MVLEVTLNVRDYGRFDFRIFGTWESGPRLGQNIGRQEVEYGLNTTRSCLILRCIQSSKAIKSNYGFITVDQWRTSLIMAPRPSRRLYIAYISVNCHGPAEDITQGLWVQATIPLPGLHPPMETDLGVV</sequence>
<accession>A0A6G1MA03</accession>
<organism evidence="2 7">
    <name type="scientific">Orbilia oligospora</name>
    <name type="common">Nematode-trapping fungus</name>
    <name type="synonym">Arthrobotrys oligospora</name>
    <dbReference type="NCBI Taxonomy" id="2813651"/>
    <lineage>
        <taxon>Eukaryota</taxon>
        <taxon>Fungi</taxon>
        <taxon>Dikarya</taxon>
        <taxon>Ascomycota</taxon>
        <taxon>Pezizomycotina</taxon>
        <taxon>Orbiliomycetes</taxon>
        <taxon>Orbiliales</taxon>
        <taxon>Orbiliaceae</taxon>
        <taxon>Orbilia</taxon>
    </lineage>
</organism>
<evidence type="ECO:0000313" key="2">
    <source>
        <dbReference type="EMBL" id="KAF3207260.1"/>
    </source>
</evidence>
<dbReference type="EMBL" id="JAABOE010000006">
    <property type="protein sequence ID" value="KAF3190274.1"/>
    <property type="molecule type" value="Genomic_DNA"/>
</dbReference>
<evidence type="ECO:0000313" key="1">
    <source>
        <dbReference type="EMBL" id="KAF3190274.1"/>
    </source>
</evidence>
<dbReference type="Proteomes" id="UP000483672">
    <property type="component" value="Unassembled WGS sequence"/>
</dbReference>
<evidence type="ECO:0000313" key="3">
    <source>
        <dbReference type="EMBL" id="KAF3216436.1"/>
    </source>
</evidence>
<dbReference type="EMBL" id="WIWT01000016">
    <property type="protein sequence ID" value="KAF3216436.1"/>
    <property type="molecule type" value="Genomic_DNA"/>
</dbReference>
<dbReference type="Proteomes" id="UP000614610">
    <property type="component" value="Unassembled WGS sequence"/>
</dbReference>
<evidence type="ECO:0000313" key="7">
    <source>
        <dbReference type="Proteomes" id="UP000483672"/>
    </source>
</evidence>
<protein>
    <submittedName>
        <fullName evidence="2">Uncharacterized protein</fullName>
    </submittedName>
</protein>
<evidence type="ECO:0000313" key="5">
    <source>
        <dbReference type="Proteomes" id="UP000472727"/>
    </source>
</evidence>
<proteinExistence type="predicted"/>
<dbReference type="EMBL" id="WIPF01000116">
    <property type="protein sequence ID" value="KAF3207260.1"/>
    <property type="molecule type" value="Genomic_DNA"/>
</dbReference>
<evidence type="ECO:0000313" key="6">
    <source>
        <dbReference type="Proteomes" id="UP000479691"/>
    </source>
</evidence>
<comment type="caution">
    <text evidence="2">The sequence shown here is derived from an EMBL/GenBank/DDBJ whole genome shotgun (WGS) entry which is preliminary data.</text>
</comment>
<reference evidence="5 6" key="1">
    <citation type="submission" date="2019-06" db="EMBL/GenBank/DDBJ databases">
        <authorList>
            <person name="Palmer J.M."/>
        </authorList>
    </citation>
    <scope>NUCLEOTIDE SEQUENCE [LARGE SCALE GENOMIC DNA]</scope>
    <source>
        <strain evidence="4 5">TWF106</strain>
        <strain evidence="2 7">TWF191</strain>
        <strain evidence="3">TWF679</strain>
        <strain evidence="1 6">TWF788</strain>
    </source>
</reference>
<evidence type="ECO:0000313" key="4">
    <source>
        <dbReference type="EMBL" id="KAF3227583.1"/>
    </source>
</evidence>
<name>A0A6G1MA03_ORBOL</name>
<dbReference type="Proteomes" id="UP000479691">
    <property type="component" value="Unassembled WGS sequence"/>
</dbReference>
<dbReference type="AlphaFoldDB" id="A0A6G1MA03"/>
<dbReference type="Proteomes" id="UP000472727">
    <property type="component" value="Unassembled WGS sequence"/>
</dbReference>
<gene>
    <name evidence="4" type="ORF">TWF106_009100</name>
    <name evidence="2" type="ORF">TWF191_001087</name>
    <name evidence="3" type="ORF">TWF679_003051</name>
    <name evidence="1" type="ORF">TWF788_009074</name>
</gene>
<dbReference type="EMBL" id="WIWS01000006">
    <property type="protein sequence ID" value="KAF3227583.1"/>
    <property type="molecule type" value="Genomic_DNA"/>
</dbReference>